<dbReference type="GO" id="GO:0052689">
    <property type="term" value="F:carboxylic ester hydrolase activity"/>
    <property type="evidence" value="ECO:0007669"/>
    <property type="project" value="TreeGrafter"/>
</dbReference>
<evidence type="ECO:0000313" key="3">
    <source>
        <dbReference type="EMBL" id="SIS65444.1"/>
    </source>
</evidence>
<dbReference type="OrthoDB" id="9808398at2"/>
<dbReference type="PANTHER" id="PTHR46118:SF4">
    <property type="entry name" value="PROTEIN ABHD11"/>
    <property type="match status" value="1"/>
</dbReference>
<sequence>MLNTIRHGDSDLPPLVIVHGLYGQAKNWTRIARALSDIRHVVAVDQRNHGASLWADSHGYEDMAADLAHVIEELDRPADVVGHSMGGKAAMMLSLTRPDMVRRLVSADMAPVAYDHDHQSGYIDAMKSVDLDAVSKRSDAAAQLAAHVDDPVLQGFFTQSLDLKEKRWLLNLDVLGAEMPKILGWPAPEGRFEGPALFLSGGKSDYVTPEMRGPIRDLFPRARFARIADAGHWLHAEKPEAFEATLRAFLTAEA</sequence>
<dbReference type="AlphaFoldDB" id="A0A1N7KV56"/>
<dbReference type="InterPro" id="IPR000073">
    <property type="entry name" value="AB_hydrolase_1"/>
</dbReference>
<evidence type="ECO:0000259" key="2">
    <source>
        <dbReference type="Pfam" id="PF12697"/>
    </source>
</evidence>
<feature type="domain" description="AB hydrolase-1" evidence="2">
    <location>
        <begin position="15"/>
        <end position="244"/>
    </location>
</feature>
<dbReference type="InterPro" id="IPR029058">
    <property type="entry name" value="AB_hydrolase_fold"/>
</dbReference>
<dbReference type="Proteomes" id="UP000186684">
    <property type="component" value="Unassembled WGS sequence"/>
</dbReference>
<dbReference type="EMBL" id="FTOQ01000002">
    <property type="protein sequence ID" value="SIS65444.1"/>
    <property type="molecule type" value="Genomic_DNA"/>
</dbReference>
<name>A0A1N7KV56_9RHOB</name>
<keyword evidence="1" id="KW-0378">Hydrolase</keyword>
<dbReference type="InterPro" id="IPR000639">
    <property type="entry name" value="Epox_hydrolase-like"/>
</dbReference>
<gene>
    <name evidence="3" type="ORF">SAMN05421759_10297</name>
</gene>
<reference evidence="4" key="1">
    <citation type="submission" date="2017-01" db="EMBL/GenBank/DDBJ databases">
        <authorList>
            <person name="Varghese N."/>
            <person name="Submissions S."/>
        </authorList>
    </citation>
    <scope>NUCLEOTIDE SEQUENCE [LARGE SCALE GENOMIC DNA]</scope>
    <source>
        <strain evidence="4">DSM 29430</strain>
    </source>
</reference>
<dbReference type="PANTHER" id="PTHR46118">
    <property type="entry name" value="PROTEIN ABHD11"/>
    <property type="match status" value="1"/>
</dbReference>
<dbReference type="SUPFAM" id="SSF53474">
    <property type="entry name" value="alpha/beta-Hydrolases"/>
    <property type="match status" value="1"/>
</dbReference>
<proteinExistence type="predicted"/>
<evidence type="ECO:0000256" key="1">
    <source>
        <dbReference type="ARBA" id="ARBA00022801"/>
    </source>
</evidence>
<dbReference type="PRINTS" id="PR00412">
    <property type="entry name" value="EPOXHYDRLASE"/>
</dbReference>
<dbReference type="Gene3D" id="3.40.50.1820">
    <property type="entry name" value="alpha/beta hydrolase"/>
    <property type="match status" value="1"/>
</dbReference>
<dbReference type="STRING" id="633194.SAMN05421759_10297"/>
<organism evidence="3 4">
    <name type="scientific">Roseivivax lentus</name>
    <dbReference type="NCBI Taxonomy" id="633194"/>
    <lineage>
        <taxon>Bacteria</taxon>
        <taxon>Pseudomonadati</taxon>
        <taxon>Pseudomonadota</taxon>
        <taxon>Alphaproteobacteria</taxon>
        <taxon>Rhodobacterales</taxon>
        <taxon>Roseobacteraceae</taxon>
        <taxon>Roseivivax</taxon>
    </lineage>
</organism>
<accession>A0A1N7KV56</accession>
<keyword evidence="4" id="KW-1185">Reference proteome</keyword>
<protein>
    <submittedName>
        <fullName evidence="3">Pimeloyl-ACP methyl ester carboxylesterase</fullName>
    </submittedName>
</protein>
<evidence type="ECO:0000313" key="4">
    <source>
        <dbReference type="Proteomes" id="UP000186684"/>
    </source>
</evidence>
<dbReference type="Pfam" id="PF12697">
    <property type="entry name" value="Abhydrolase_6"/>
    <property type="match status" value="1"/>
</dbReference>
<dbReference type="RefSeq" id="WP_076445347.1">
    <property type="nucleotide sequence ID" value="NZ_FTOQ01000002.1"/>
</dbReference>